<dbReference type="Gene3D" id="3.30.420.240">
    <property type="match status" value="1"/>
</dbReference>
<proteinExistence type="predicted"/>
<dbReference type="InterPro" id="IPR027417">
    <property type="entry name" value="P-loop_NTPase"/>
</dbReference>
<dbReference type="InterPro" id="IPR035412">
    <property type="entry name" value="Terminase_L_N"/>
</dbReference>
<evidence type="ECO:0000313" key="2">
    <source>
        <dbReference type="EMBL" id="DAF52034.1"/>
    </source>
</evidence>
<sequence length="584" mass="66301">MSEKIQKDKIVSPLPGCQYEAIRSNADYVVLTGSGGGGKSFTLGYAPISYLYENQGAKAVWFMRNVGDFFDAGKVVDGLKEIYPLIDRRFRIQPREPIGEVIKVQDDMGVKFFNSSEIKFQQLNNESPTVIDKIFKGLQFKKAIFEECNKFEWRTISTCQTRLRANTKGKAQIYLAQNPERECFIRKLCGCGKNGGGWIGDDGKPIKEMNGVVRFFHIVKGNLDEVYWGNTKEEVYSKCKDIIDNLLQIDPDMSYEDFIMSMVFFTFDVRDNQAMLKANKGYRAMAATSVLADSMYEPNWNFSIQDEKEEEEDNLSEVTEDDILNMFTHVSPCKCKKERITVDMATTGEDNFVMKHWVGFHCDDIQYCMKNSNLEAVKMIKQFMVKHGLTDKELIIDVQGNGFLKEIFNLVSANGGGVAFSGAIAATAKGKKLYERFKDEAAHLATQMIKAGLITYDRQLAKMRYTHQKLKREGSTTVLKQMQFESRIFKFKRLPSGRIQFEGKKEQHALIKGFSPDLTDNIIMLCGGLCYDCYRELAGATGGELRRKLSLEDIMNQVNGTAQPTRERGKITNSDKILKILSSI</sequence>
<organism evidence="2">
    <name type="scientific">Myoviridae sp. ctPoO4</name>
    <dbReference type="NCBI Taxonomy" id="2827685"/>
    <lineage>
        <taxon>Viruses</taxon>
        <taxon>Duplodnaviria</taxon>
        <taxon>Heunggongvirae</taxon>
        <taxon>Uroviricota</taxon>
        <taxon>Caudoviricetes</taxon>
    </lineage>
</organism>
<dbReference type="Gene3D" id="3.40.50.300">
    <property type="entry name" value="P-loop containing nucleotide triphosphate hydrolases"/>
    <property type="match status" value="1"/>
</dbReference>
<dbReference type="Pfam" id="PF04466">
    <property type="entry name" value="Terminase_3"/>
    <property type="match status" value="1"/>
</dbReference>
<accession>A0A8S5SN91</accession>
<feature type="domain" description="Phage terminase large subunit N-terminal" evidence="1">
    <location>
        <begin position="107"/>
        <end position="181"/>
    </location>
</feature>
<name>A0A8S5SN91_9CAUD</name>
<evidence type="ECO:0000259" key="1">
    <source>
        <dbReference type="Pfam" id="PF04466"/>
    </source>
</evidence>
<reference evidence="2" key="1">
    <citation type="journal article" date="2021" name="Proc. Natl. Acad. Sci. U.S.A.">
        <title>A Catalog of Tens of Thousands of Viruses from Human Metagenomes Reveals Hidden Associations with Chronic Diseases.</title>
        <authorList>
            <person name="Tisza M.J."/>
            <person name="Buck C.B."/>
        </authorList>
    </citation>
    <scope>NUCLEOTIDE SEQUENCE</scope>
    <source>
        <strain evidence="2">CtPoO4</strain>
    </source>
</reference>
<dbReference type="EMBL" id="BK032629">
    <property type="protein sequence ID" value="DAF52034.1"/>
    <property type="molecule type" value="Genomic_DNA"/>
</dbReference>
<protein>
    <submittedName>
        <fullName evidence="2">Large terminase</fullName>
    </submittedName>
</protein>